<evidence type="ECO:0000256" key="10">
    <source>
        <dbReference type="ARBA" id="ARBA00034005"/>
    </source>
</evidence>
<dbReference type="GO" id="GO:0046872">
    <property type="term" value="F:metal ion binding"/>
    <property type="evidence" value="ECO:0007669"/>
    <property type="project" value="UniProtKB-KW"/>
</dbReference>
<evidence type="ECO:0000256" key="9">
    <source>
        <dbReference type="ARBA" id="ARBA00023204"/>
    </source>
</evidence>
<dbReference type="SMART" id="SM00532">
    <property type="entry name" value="LIGANc"/>
    <property type="match status" value="1"/>
</dbReference>
<dbReference type="GO" id="GO:0005829">
    <property type="term" value="C:cytosol"/>
    <property type="evidence" value="ECO:0007669"/>
    <property type="project" value="TreeGrafter"/>
</dbReference>
<dbReference type="Pfam" id="PF01653">
    <property type="entry name" value="DNA_ligase_aden"/>
    <property type="match status" value="1"/>
</dbReference>
<evidence type="ECO:0000256" key="2">
    <source>
        <dbReference type="ARBA" id="ARBA00022598"/>
    </source>
</evidence>
<dbReference type="Proteomes" id="UP001164653">
    <property type="component" value="Chromosome"/>
</dbReference>
<dbReference type="InterPro" id="IPR012340">
    <property type="entry name" value="NA-bd_OB-fold"/>
</dbReference>
<feature type="binding site" evidence="11">
    <location>
        <begin position="31"/>
        <end position="35"/>
    </location>
    <ligand>
        <name>NAD(+)</name>
        <dbReference type="ChEBI" id="CHEBI:57540"/>
    </ligand>
</feature>
<keyword evidence="5 11" id="KW-0227">DNA damage</keyword>
<sequence>MSPEQKIQELTDQLNHYNYRYYQDSVSEISDFEFDQLLKELKALEDQYPDFRLGDSPTQRVGGAITKSFNAVYHRYPMLSLDNTYNEQELRNFDERVRKGLDGEPYEYICELKFDGISLSFTYENGVLVRGVTRGDGTRGDEITNNVKTIRSLPLRVKAEDQPPIFEVRGEGFMPITSFQKLNEEMETLGENQYANPRNAASGSFKLQDSGETARRALDCYVYTFLTDTEFFKSHEESLLGLKSWGFNVSPGWKKVSNIDEVIAYIHEWEDKRMTLPLATDGIVIKVNSFEQQRELGFTAKSPRWAISFKYKAENKPAILRSVNYQVGRTGAVTPVANLCDLTERALPYNKVKGVHLSGTRVKRATLHNANELERLGIQLGDTVFVEKSGEIIPKITGVDVSQRELYPTTPIIFPTHCPECNSELQRNEGEVAFFCPNDSHCPPQLKGRIEHFIHRKAMNIESLGEGKIELLFDLNMVRTPADLYDLTYENLLGLEKTIVNEETGKTKIISFREKTVENILKGIDLSKTVPFKNVLFALGIRFVGATVAEKLAAYFKSIQALRTATYEQLTAVPEIGGRIALSIESYFSIPENQDLVERLEKAGLQMESDEKPVELESDMLEGKTFVISGVFENFERDDLKMKIEVNGGRVLSGVSGKLNYLLAGANMGPAKLEKARKLGVTILSEEEFLAMIENK</sequence>
<dbReference type="PROSITE" id="PS01055">
    <property type="entry name" value="DNA_LIGASE_N1"/>
    <property type="match status" value="1"/>
</dbReference>
<dbReference type="PROSITE" id="PS50172">
    <property type="entry name" value="BRCT"/>
    <property type="match status" value="1"/>
</dbReference>
<evidence type="ECO:0000313" key="14">
    <source>
        <dbReference type="Proteomes" id="UP001164653"/>
    </source>
</evidence>
<dbReference type="Pfam" id="PF03120">
    <property type="entry name" value="OB_DNA_ligase"/>
    <property type="match status" value="1"/>
</dbReference>
<feature type="binding site" evidence="11">
    <location>
        <position position="418"/>
    </location>
    <ligand>
        <name>Zn(2+)</name>
        <dbReference type="ChEBI" id="CHEBI:29105"/>
    </ligand>
</feature>
<dbReference type="SUPFAM" id="SSF52113">
    <property type="entry name" value="BRCT domain"/>
    <property type="match status" value="1"/>
</dbReference>
<evidence type="ECO:0000256" key="5">
    <source>
        <dbReference type="ARBA" id="ARBA00022763"/>
    </source>
</evidence>
<evidence type="ECO:0000256" key="7">
    <source>
        <dbReference type="ARBA" id="ARBA00022842"/>
    </source>
</evidence>
<feature type="binding site" evidence="11">
    <location>
        <position position="436"/>
    </location>
    <ligand>
        <name>Zn(2+)</name>
        <dbReference type="ChEBI" id="CHEBI:29105"/>
    </ligand>
</feature>
<comment type="catalytic activity">
    <reaction evidence="10 11">
        <text>NAD(+) + (deoxyribonucleotide)n-3'-hydroxyl + 5'-phospho-(deoxyribonucleotide)m = (deoxyribonucleotide)n+m + AMP + beta-nicotinamide D-nucleotide.</text>
        <dbReference type="EC" id="6.5.1.2"/>
    </reaction>
</comment>
<feature type="binding site" evidence="11">
    <location>
        <position position="171"/>
    </location>
    <ligand>
        <name>NAD(+)</name>
        <dbReference type="ChEBI" id="CHEBI:57540"/>
    </ligand>
</feature>
<dbReference type="InterPro" id="IPR004150">
    <property type="entry name" value="NAD_DNA_ligase_OB"/>
</dbReference>
<dbReference type="GO" id="GO:0006260">
    <property type="term" value="P:DNA replication"/>
    <property type="evidence" value="ECO:0007669"/>
    <property type="project" value="UniProtKB-KW"/>
</dbReference>
<dbReference type="Pfam" id="PF00533">
    <property type="entry name" value="BRCT"/>
    <property type="match status" value="1"/>
</dbReference>
<dbReference type="Pfam" id="PF03119">
    <property type="entry name" value="DNA_ligase_ZBD"/>
    <property type="match status" value="1"/>
</dbReference>
<evidence type="ECO:0000256" key="6">
    <source>
        <dbReference type="ARBA" id="ARBA00022833"/>
    </source>
</evidence>
<evidence type="ECO:0000313" key="13">
    <source>
        <dbReference type="EMBL" id="WAC09651.1"/>
    </source>
</evidence>
<feature type="binding site" evidence="11">
    <location>
        <begin position="80"/>
        <end position="81"/>
    </location>
    <ligand>
        <name>NAD(+)</name>
        <dbReference type="ChEBI" id="CHEBI:57540"/>
    </ligand>
</feature>
<dbReference type="PANTHER" id="PTHR23389:SF9">
    <property type="entry name" value="DNA LIGASE"/>
    <property type="match status" value="1"/>
</dbReference>
<dbReference type="Gene3D" id="1.10.150.20">
    <property type="entry name" value="5' to 3' exonuclease, C-terminal subdomain"/>
    <property type="match status" value="2"/>
</dbReference>
<dbReference type="FunFam" id="3.30.470.30:FF:000001">
    <property type="entry name" value="DNA ligase"/>
    <property type="match status" value="1"/>
</dbReference>
<comment type="similarity">
    <text evidence="11">Belongs to the NAD-dependent DNA ligase family. LigA subfamily.</text>
</comment>
<dbReference type="InterPro" id="IPR001679">
    <property type="entry name" value="DNA_ligase"/>
</dbReference>
<dbReference type="InterPro" id="IPR013839">
    <property type="entry name" value="DNAligase_adenylation"/>
</dbReference>
<feature type="binding site" evidence="11">
    <location>
        <position position="442"/>
    </location>
    <ligand>
        <name>Zn(2+)</name>
        <dbReference type="ChEBI" id="CHEBI:29105"/>
    </ligand>
</feature>
<feature type="binding site" evidence="11">
    <location>
        <position position="421"/>
    </location>
    <ligand>
        <name>Zn(2+)</name>
        <dbReference type="ChEBI" id="CHEBI:29105"/>
    </ligand>
</feature>
<dbReference type="InterPro" id="IPR010994">
    <property type="entry name" value="RuvA_2-like"/>
</dbReference>
<dbReference type="NCBIfam" id="TIGR00575">
    <property type="entry name" value="dnlj"/>
    <property type="match status" value="1"/>
</dbReference>
<dbReference type="InterPro" id="IPR018239">
    <property type="entry name" value="DNA_ligase_AS"/>
</dbReference>
<keyword evidence="14" id="KW-1185">Reference proteome</keyword>
<dbReference type="Gene3D" id="2.40.50.140">
    <property type="entry name" value="Nucleic acid-binding proteins"/>
    <property type="match status" value="1"/>
</dbReference>
<comment type="cofactor">
    <cofactor evidence="11">
        <name>Mg(2+)</name>
        <dbReference type="ChEBI" id="CHEBI:18420"/>
    </cofactor>
    <cofactor evidence="11">
        <name>Mn(2+)</name>
        <dbReference type="ChEBI" id="CHEBI:29035"/>
    </cofactor>
</comment>
<gene>
    <name evidence="11 13" type="primary">ligA</name>
    <name evidence="13" type="ORF">ON006_18030</name>
</gene>
<feature type="binding site" evidence="11">
    <location>
        <position position="286"/>
    </location>
    <ligand>
        <name>NAD(+)</name>
        <dbReference type="ChEBI" id="CHEBI:57540"/>
    </ligand>
</feature>
<dbReference type="GO" id="GO:0003911">
    <property type="term" value="F:DNA ligase (NAD+) activity"/>
    <property type="evidence" value="ECO:0007669"/>
    <property type="project" value="UniProtKB-UniRule"/>
</dbReference>
<keyword evidence="11" id="KW-0464">Manganese</keyword>
<feature type="active site" description="N6-AMP-lysine intermediate" evidence="11">
    <location>
        <position position="113"/>
    </location>
</feature>
<dbReference type="InterPro" id="IPR013840">
    <property type="entry name" value="DNAligase_N"/>
</dbReference>
<evidence type="ECO:0000256" key="3">
    <source>
        <dbReference type="ARBA" id="ARBA00022705"/>
    </source>
</evidence>
<dbReference type="SUPFAM" id="SSF47781">
    <property type="entry name" value="RuvA domain 2-like"/>
    <property type="match status" value="1"/>
</dbReference>
<dbReference type="SMART" id="SM00292">
    <property type="entry name" value="BRCT"/>
    <property type="match status" value="1"/>
</dbReference>
<protein>
    <recommendedName>
        <fullName evidence="11">DNA ligase</fullName>
        <ecNumber evidence="11">6.5.1.2</ecNumber>
    </recommendedName>
    <alternativeName>
        <fullName evidence="11">Polydeoxyribonucleotide synthase [NAD(+)]</fullName>
    </alternativeName>
</protein>
<dbReference type="Gene3D" id="6.20.10.30">
    <property type="match status" value="1"/>
</dbReference>
<dbReference type="NCBIfam" id="NF005932">
    <property type="entry name" value="PRK07956.1"/>
    <property type="match status" value="1"/>
</dbReference>
<keyword evidence="3 11" id="KW-0235">DNA replication</keyword>
<dbReference type="InterPro" id="IPR041663">
    <property type="entry name" value="DisA/LigA_HHH"/>
</dbReference>
<proteinExistence type="inferred from homology"/>
<evidence type="ECO:0000256" key="1">
    <source>
        <dbReference type="ARBA" id="ARBA00004067"/>
    </source>
</evidence>
<keyword evidence="9 11" id="KW-0234">DNA repair</keyword>
<dbReference type="InterPro" id="IPR004149">
    <property type="entry name" value="Znf_DNAligase_C4"/>
</dbReference>
<evidence type="ECO:0000259" key="12">
    <source>
        <dbReference type="PROSITE" id="PS50172"/>
    </source>
</evidence>
<dbReference type="HAMAP" id="MF_01588">
    <property type="entry name" value="DNA_ligase_A"/>
    <property type="match status" value="1"/>
</dbReference>
<dbReference type="CDD" id="cd00114">
    <property type="entry name" value="LIGANc"/>
    <property type="match status" value="1"/>
</dbReference>
<reference evidence="13" key="1">
    <citation type="submission" date="2022-11" db="EMBL/GenBank/DDBJ databases">
        <title>Dyadobacter pollutisoli sp. nov., isolated from plastic dumped soil.</title>
        <authorList>
            <person name="Kim J.M."/>
            <person name="Kim K.R."/>
            <person name="Lee J.K."/>
            <person name="Hao L."/>
            <person name="Jeon C.O."/>
        </authorList>
    </citation>
    <scope>NUCLEOTIDE SEQUENCE</scope>
    <source>
        <strain evidence="13">U1</strain>
    </source>
</reference>
<dbReference type="KEGG" id="dpf:ON006_18030"/>
<dbReference type="Gene3D" id="3.40.50.10190">
    <property type="entry name" value="BRCT domain"/>
    <property type="match status" value="1"/>
</dbReference>
<dbReference type="SUPFAM" id="SSF56091">
    <property type="entry name" value="DNA ligase/mRNA capping enzyme, catalytic domain"/>
    <property type="match status" value="1"/>
</dbReference>
<dbReference type="InterPro" id="IPR001357">
    <property type="entry name" value="BRCT_dom"/>
</dbReference>
<dbReference type="AlphaFoldDB" id="A0A9E8N6U7"/>
<keyword evidence="4 11" id="KW-0479">Metal-binding</keyword>
<feature type="binding site" evidence="11">
    <location>
        <position position="134"/>
    </location>
    <ligand>
        <name>NAD(+)</name>
        <dbReference type="ChEBI" id="CHEBI:57540"/>
    </ligand>
</feature>
<dbReference type="RefSeq" id="WP_244820766.1">
    <property type="nucleotide sequence ID" value="NZ_CP112998.1"/>
</dbReference>
<dbReference type="Gene3D" id="3.30.470.30">
    <property type="entry name" value="DNA ligase/mRNA capping enzyme"/>
    <property type="match status" value="1"/>
</dbReference>
<dbReference type="GO" id="GO:0006281">
    <property type="term" value="P:DNA repair"/>
    <property type="evidence" value="ECO:0007669"/>
    <property type="project" value="UniProtKB-KW"/>
</dbReference>
<keyword evidence="2 11" id="KW-0436">Ligase</keyword>
<feature type="binding site" evidence="11">
    <location>
        <position position="310"/>
    </location>
    <ligand>
        <name>NAD(+)</name>
        <dbReference type="ChEBI" id="CHEBI:57540"/>
    </ligand>
</feature>
<dbReference type="PIRSF" id="PIRSF001604">
    <property type="entry name" value="LigA"/>
    <property type="match status" value="1"/>
</dbReference>
<evidence type="ECO:0000256" key="11">
    <source>
        <dbReference type="HAMAP-Rule" id="MF_01588"/>
    </source>
</evidence>
<dbReference type="EC" id="6.5.1.2" evidence="11"/>
<dbReference type="FunFam" id="1.10.150.20:FF:000006">
    <property type="entry name" value="DNA ligase"/>
    <property type="match status" value="1"/>
</dbReference>
<dbReference type="PANTHER" id="PTHR23389">
    <property type="entry name" value="CHROMOSOME TRANSMISSION FIDELITY FACTOR 18"/>
    <property type="match status" value="1"/>
</dbReference>
<dbReference type="SUPFAM" id="SSF50249">
    <property type="entry name" value="Nucleic acid-binding proteins"/>
    <property type="match status" value="1"/>
</dbReference>
<accession>A0A9E8N6U7</accession>
<dbReference type="InterPro" id="IPR036420">
    <property type="entry name" value="BRCT_dom_sf"/>
</dbReference>
<dbReference type="Gene3D" id="1.10.287.610">
    <property type="entry name" value="Helix hairpin bin"/>
    <property type="match status" value="1"/>
</dbReference>
<evidence type="ECO:0000256" key="4">
    <source>
        <dbReference type="ARBA" id="ARBA00022723"/>
    </source>
</evidence>
<organism evidence="13 14">
    <name type="scientific">Dyadobacter pollutisoli</name>
    <dbReference type="NCBI Taxonomy" id="2910158"/>
    <lineage>
        <taxon>Bacteria</taxon>
        <taxon>Pseudomonadati</taxon>
        <taxon>Bacteroidota</taxon>
        <taxon>Cytophagia</taxon>
        <taxon>Cytophagales</taxon>
        <taxon>Spirosomataceae</taxon>
        <taxon>Dyadobacter</taxon>
    </lineage>
</organism>
<dbReference type="EMBL" id="CP112998">
    <property type="protein sequence ID" value="WAC09651.1"/>
    <property type="molecule type" value="Genomic_DNA"/>
</dbReference>
<comment type="function">
    <text evidence="1 11">DNA ligase that catalyzes the formation of phosphodiester linkages between 5'-phosphoryl and 3'-hydroxyl groups in double-stranded DNA using NAD as a coenzyme and as the energy source for the reaction. It is essential for DNA replication and repair of damaged DNA.</text>
</comment>
<dbReference type="Pfam" id="PF12826">
    <property type="entry name" value="HHH_2"/>
    <property type="match status" value="1"/>
</dbReference>
<keyword evidence="7 11" id="KW-0460">Magnesium</keyword>
<feature type="binding site" evidence="11">
    <location>
        <position position="111"/>
    </location>
    <ligand>
        <name>NAD(+)</name>
        <dbReference type="ChEBI" id="CHEBI:57540"/>
    </ligand>
</feature>
<evidence type="ECO:0000256" key="8">
    <source>
        <dbReference type="ARBA" id="ARBA00023027"/>
    </source>
</evidence>
<feature type="domain" description="BRCT" evidence="12">
    <location>
        <begin position="616"/>
        <end position="696"/>
    </location>
</feature>
<keyword evidence="6 11" id="KW-0862">Zinc</keyword>
<keyword evidence="8 11" id="KW-0520">NAD</keyword>
<name>A0A9E8N6U7_9BACT</name>